<keyword evidence="1" id="KW-0378">Hydrolase</keyword>
<name>A0ACB7UM02_DIOAL</name>
<accession>A0ACB7UM02</accession>
<gene>
    <name evidence="1" type="ORF">IHE45_15G065100</name>
</gene>
<evidence type="ECO:0000313" key="1">
    <source>
        <dbReference type="EMBL" id="KAH7661453.1"/>
    </source>
</evidence>
<comment type="caution">
    <text evidence="1">The sequence shown here is derived from an EMBL/GenBank/DDBJ whole genome shotgun (WGS) entry which is preliminary data.</text>
</comment>
<protein>
    <submittedName>
        <fullName evidence="1">P-loop containing nucleoside triphosphate hydrolase protein</fullName>
    </submittedName>
</protein>
<organism evidence="1 2">
    <name type="scientific">Dioscorea alata</name>
    <name type="common">Purple yam</name>
    <dbReference type="NCBI Taxonomy" id="55571"/>
    <lineage>
        <taxon>Eukaryota</taxon>
        <taxon>Viridiplantae</taxon>
        <taxon>Streptophyta</taxon>
        <taxon>Embryophyta</taxon>
        <taxon>Tracheophyta</taxon>
        <taxon>Spermatophyta</taxon>
        <taxon>Magnoliopsida</taxon>
        <taxon>Liliopsida</taxon>
        <taxon>Dioscoreales</taxon>
        <taxon>Dioscoreaceae</taxon>
        <taxon>Dioscorea</taxon>
    </lineage>
</organism>
<dbReference type="EMBL" id="CM037025">
    <property type="protein sequence ID" value="KAH7661453.1"/>
    <property type="molecule type" value="Genomic_DNA"/>
</dbReference>
<proteinExistence type="predicted"/>
<sequence>MEHIASVVSSVAPYVVNPIVRQCKYLFLLSDNVKAIVNAMDELRAKREGIERDIQNAEREGKDCSPEVAFWLQKVEAIEHEVLAIKQAYDQRKNCIGITSLNIVSNYKIGRQAFKKIEEVMHLLNKDFKFEDVAKKLPPGHGSELPTPSTVFGEVSMLDEVCLYLKENIASIVGIWGMGGVGKTTFLRNINNELVHNKDGMFDHVIWVVVSRNNAEKIRSDIAKYLGLSSDDADAICNFLRRKSFLLLLDDLWSSLDLETIGVPEIRQHAQDKKKMVVFTTRSEAICGSMEANKKIKMECLDDNAAWSLFQEKAGKELIAFDKQIQHHAEDISKKCAGLPLALVTVGKAMSTKKTPGEWEYVATMMRKSKYQNIPGMKESNFFPILKISYDSLESDYLRQCFLYCSLWGEDEQIPTDELIECWMGHGLLDDFDELHEAYIKGETIIGILKEACLFESGVQRGVWDPSELRSNLKVHDLIRDLALWIISGCQENNGGWLVKPHSNLERLPEDLNGREVISLAYNRIGSLHGSPNLHKLRTFILQGNKELCHISSSFFVTMHWLKYLDLSRTCVTSLPEEIGMLQELQYLNLSFSSLISLPWALGDLNKLKYLYCFKAKKLQFIPVDLIARLKNLNVLDLYLTCIVFSEEELLDDLPNLSNLKGASFNIGGLSALEKLLYVPKQRVRFLDSDENLTSISISPSLLGSNSKAHLQELQIFCIIELKELVMTSEDKVSWCLSQLEGLYLICLPKLRDVIWEDLEYFLPKLAYMEIFECGSLTSLCWVAQLPSLQILKIARCRELRIIIAGDRHTMIEEATPFPSLKTLALDDLPNLESIYEGILSFPSIEVITMFNCWNLRNLPLGLNSAENLVYIRVLPPNLWDDMDWEFKHHFDGFVL</sequence>
<dbReference type="Proteomes" id="UP000827976">
    <property type="component" value="Chromosome 15"/>
</dbReference>
<reference evidence="2" key="1">
    <citation type="journal article" date="2022" name="Nat. Commun.">
        <title>Chromosome evolution and the genetic basis of agronomically important traits in greater yam.</title>
        <authorList>
            <person name="Bredeson J.V."/>
            <person name="Lyons J.B."/>
            <person name="Oniyinde I.O."/>
            <person name="Okereke N.R."/>
            <person name="Kolade O."/>
            <person name="Nnabue I."/>
            <person name="Nwadili C.O."/>
            <person name="Hribova E."/>
            <person name="Parker M."/>
            <person name="Nwogha J."/>
            <person name="Shu S."/>
            <person name="Carlson J."/>
            <person name="Kariba R."/>
            <person name="Muthemba S."/>
            <person name="Knop K."/>
            <person name="Barton G.J."/>
            <person name="Sherwood A.V."/>
            <person name="Lopez-Montes A."/>
            <person name="Asiedu R."/>
            <person name="Jamnadass R."/>
            <person name="Muchugi A."/>
            <person name="Goodstein D."/>
            <person name="Egesi C.N."/>
            <person name="Featherston J."/>
            <person name="Asfaw A."/>
            <person name="Simpson G.G."/>
            <person name="Dolezel J."/>
            <person name="Hendre P.S."/>
            <person name="Van Deynze A."/>
            <person name="Kumar P.L."/>
            <person name="Obidiegwu J.E."/>
            <person name="Bhattacharjee R."/>
            <person name="Rokhsar D.S."/>
        </authorList>
    </citation>
    <scope>NUCLEOTIDE SEQUENCE [LARGE SCALE GENOMIC DNA]</scope>
    <source>
        <strain evidence="2">cv. TDa95/00328</strain>
    </source>
</reference>
<keyword evidence="2" id="KW-1185">Reference proteome</keyword>
<evidence type="ECO:0000313" key="2">
    <source>
        <dbReference type="Proteomes" id="UP000827976"/>
    </source>
</evidence>